<dbReference type="InterPro" id="IPR051012">
    <property type="entry name" value="CellSynth/LPSAsmb/PSIAsmb"/>
</dbReference>
<dbReference type="AlphaFoldDB" id="A0A2S6I9J3"/>
<feature type="chain" id="PRO_5015546630" evidence="4">
    <location>
        <begin position="21"/>
        <end position="515"/>
    </location>
</feature>
<feature type="repeat" description="TPR" evidence="3">
    <location>
        <begin position="308"/>
        <end position="341"/>
    </location>
</feature>
<gene>
    <name evidence="5" type="ORF">CLV84_1107</name>
</gene>
<dbReference type="Pfam" id="PF13432">
    <property type="entry name" value="TPR_16"/>
    <property type="match status" value="2"/>
</dbReference>
<dbReference type="InterPro" id="IPR011990">
    <property type="entry name" value="TPR-like_helical_dom_sf"/>
</dbReference>
<accession>A0A2S6I9J3</accession>
<dbReference type="EMBL" id="PTJC01000005">
    <property type="protein sequence ID" value="PPK88142.1"/>
    <property type="molecule type" value="Genomic_DNA"/>
</dbReference>
<evidence type="ECO:0000256" key="4">
    <source>
        <dbReference type="SAM" id="SignalP"/>
    </source>
</evidence>
<dbReference type="RefSeq" id="WP_104418715.1">
    <property type="nucleotide sequence ID" value="NZ_PTJC01000005.1"/>
</dbReference>
<dbReference type="PANTHER" id="PTHR45586:SF1">
    <property type="entry name" value="LIPOPOLYSACCHARIDE ASSEMBLY PROTEIN B"/>
    <property type="match status" value="1"/>
</dbReference>
<dbReference type="SUPFAM" id="SSF48452">
    <property type="entry name" value="TPR-like"/>
    <property type="match status" value="2"/>
</dbReference>
<keyword evidence="6" id="KW-1185">Reference proteome</keyword>
<evidence type="ECO:0000256" key="3">
    <source>
        <dbReference type="PROSITE-ProRule" id="PRU00339"/>
    </source>
</evidence>
<organism evidence="5 6">
    <name type="scientific">Neolewinella xylanilytica</name>
    <dbReference type="NCBI Taxonomy" id="1514080"/>
    <lineage>
        <taxon>Bacteria</taxon>
        <taxon>Pseudomonadati</taxon>
        <taxon>Bacteroidota</taxon>
        <taxon>Saprospiria</taxon>
        <taxon>Saprospirales</taxon>
        <taxon>Lewinellaceae</taxon>
        <taxon>Neolewinella</taxon>
    </lineage>
</organism>
<keyword evidence="2 3" id="KW-0802">TPR repeat</keyword>
<evidence type="ECO:0000256" key="2">
    <source>
        <dbReference type="ARBA" id="ARBA00022803"/>
    </source>
</evidence>
<keyword evidence="1" id="KW-0677">Repeat</keyword>
<proteinExistence type="predicted"/>
<evidence type="ECO:0000313" key="5">
    <source>
        <dbReference type="EMBL" id="PPK88142.1"/>
    </source>
</evidence>
<dbReference type="OrthoDB" id="9814220at2"/>
<keyword evidence="4" id="KW-0732">Signal</keyword>
<dbReference type="Pfam" id="PF14559">
    <property type="entry name" value="TPR_19"/>
    <property type="match status" value="1"/>
</dbReference>
<evidence type="ECO:0000313" key="6">
    <source>
        <dbReference type="Proteomes" id="UP000237662"/>
    </source>
</evidence>
<dbReference type="Gene3D" id="1.25.40.10">
    <property type="entry name" value="Tetratricopeptide repeat domain"/>
    <property type="match status" value="3"/>
</dbReference>
<protein>
    <submittedName>
        <fullName evidence="5">Lipopolysaccharide biosynthesis regulator YciM</fullName>
    </submittedName>
</protein>
<evidence type="ECO:0000256" key="1">
    <source>
        <dbReference type="ARBA" id="ARBA00022737"/>
    </source>
</evidence>
<feature type="repeat" description="TPR" evidence="3">
    <location>
        <begin position="63"/>
        <end position="96"/>
    </location>
</feature>
<name>A0A2S6I9J3_9BACT</name>
<comment type="caution">
    <text evidence="5">The sequence shown here is derived from an EMBL/GenBank/DDBJ whole genome shotgun (WGS) entry which is preliminary data.</text>
</comment>
<feature type="signal peptide" evidence="4">
    <location>
        <begin position="1"/>
        <end position="20"/>
    </location>
</feature>
<dbReference type="PROSITE" id="PS50005">
    <property type="entry name" value="TPR"/>
    <property type="match status" value="2"/>
</dbReference>
<dbReference type="SMART" id="SM00028">
    <property type="entry name" value="TPR"/>
    <property type="match status" value="6"/>
</dbReference>
<dbReference type="InterPro" id="IPR019734">
    <property type="entry name" value="TPR_rpt"/>
</dbReference>
<sequence length="515" mass="56504">MRTSLLLPILLFTAFLTAQAEMTEKAVNMQKAFIEAKQEALLGKTDEAIQLFEGILETDPENDPALFELARLQYAAGNTPPAIEALRRAYAIRPNDVYAAFLAELYQTAGRYQDGADLYASLIQRNPTEPENYLEQAAFLVRAQDIKGAIKVYETLEDRIGVNAELSRRKHALYVGTGDLKRAQRELEALIEAYPDQVEYRHLLAGFYRAQEDEKAAREVYQEILRIQPADVRAQLALQDAGRSAGKAGAGSDAELMDLLARTDVDLDLKIGKLLPLINEVASTNDRALADRALDLARELRRVHPDDAKAAAIVGDLYYHSGRLTEAADAYRATLELDDTVYPVWEQLLATLYLDNQSADLREYGEEALDIFPNRPSVYLYYALGEAFRGDYSEARNLLQQAQLMVSANPDAAEALTVVTAALSAMETRSGIGQIETAKLPGGPKAPMAVYLEQLAEPRPAALFPLDHPGNTNALLLELMGDVSGDAGDKDAATDYYRRAKAAGSKSASLAGKNS</sequence>
<dbReference type="Proteomes" id="UP000237662">
    <property type="component" value="Unassembled WGS sequence"/>
</dbReference>
<dbReference type="PANTHER" id="PTHR45586">
    <property type="entry name" value="TPR REPEAT-CONTAINING PROTEIN PA4667"/>
    <property type="match status" value="1"/>
</dbReference>
<reference evidence="5 6" key="1">
    <citation type="submission" date="2018-02" db="EMBL/GenBank/DDBJ databases">
        <title>Genomic Encyclopedia of Archaeal and Bacterial Type Strains, Phase II (KMG-II): from individual species to whole genera.</title>
        <authorList>
            <person name="Goeker M."/>
        </authorList>
    </citation>
    <scope>NUCLEOTIDE SEQUENCE [LARGE SCALE GENOMIC DNA]</scope>
    <source>
        <strain evidence="5 6">DSM 29526</strain>
    </source>
</reference>